<evidence type="ECO:0000256" key="5">
    <source>
        <dbReference type="ARBA" id="ARBA00022777"/>
    </source>
</evidence>
<keyword evidence="10" id="KW-1185">Reference proteome</keyword>
<keyword evidence="7" id="KW-0812">Transmembrane</keyword>
<dbReference type="SUPFAM" id="SSF55785">
    <property type="entry name" value="PYP-like sensor domain (PAS domain)"/>
    <property type="match status" value="1"/>
</dbReference>
<dbReference type="InterPro" id="IPR005467">
    <property type="entry name" value="His_kinase_dom"/>
</dbReference>
<gene>
    <name evidence="9" type="primary">phoR</name>
    <name evidence="9" type="ORF">GCM10008942_16270</name>
</gene>
<keyword evidence="7" id="KW-0472">Membrane</keyword>
<evidence type="ECO:0000259" key="8">
    <source>
        <dbReference type="PROSITE" id="PS50109"/>
    </source>
</evidence>
<dbReference type="Gene3D" id="1.10.287.130">
    <property type="match status" value="1"/>
</dbReference>
<keyword evidence="5 9" id="KW-0418">Kinase</keyword>
<keyword evidence="6" id="KW-0902">Two-component regulatory system</keyword>
<evidence type="ECO:0000256" key="7">
    <source>
        <dbReference type="SAM" id="Phobius"/>
    </source>
</evidence>
<dbReference type="InterPro" id="IPR036097">
    <property type="entry name" value="HisK_dim/P_sf"/>
</dbReference>
<dbReference type="Pfam" id="PF02518">
    <property type="entry name" value="HATPase_c"/>
    <property type="match status" value="1"/>
</dbReference>
<dbReference type="SUPFAM" id="SSF55874">
    <property type="entry name" value="ATPase domain of HSP90 chaperone/DNA topoisomerase II/histidine kinase"/>
    <property type="match status" value="1"/>
</dbReference>
<dbReference type="Gene3D" id="3.30.565.10">
    <property type="entry name" value="Histidine kinase-like ATPase, C-terminal domain"/>
    <property type="match status" value="1"/>
</dbReference>
<dbReference type="PROSITE" id="PS50109">
    <property type="entry name" value="HIS_KIN"/>
    <property type="match status" value="1"/>
</dbReference>
<evidence type="ECO:0000256" key="6">
    <source>
        <dbReference type="ARBA" id="ARBA00023012"/>
    </source>
</evidence>
<dbReference type="InterPro" id="IPR004358">
    <property type="entry name" value="Sig_transdc_His_kin-like_C"/>
</dbReference>
<evidence type="ECO:0000313" key="10">
    <source>
        <dbReference type="Proteomes" id="UP001499951"/>
    </source>
</evidence>
<dbReference type="SMART" id="SM00388">
    <property type="entry name" value="HisKA"/>
    <property type="match status" value="1"/>
</dbReference>
<feature type="transmembrane region" description="Helical" evidence="7">
    <location>
        <begin position="6"/>
        <end position="36"/>
    </location>
</feature>
<keyword evidence="3" id="KW-0597">Phosphoprotein</keyword>
<dbReference type="InterPro" id="IPR036890">
    <property type="entry name" value="HATPase_C_sf"/>
</dbReference>
<dbReference type="Pfam" id="PF00512">
    <property type="entry name" value="HisKA"/>
    <property type="match status" value="1"/>
</dbReference>
<dbReference type="PANTHER" id="PTHR45453">
    <property type="entry name" value="PHOSPHATE REGULON SENSOR PROTEIN PHOR"/>
    <property type="match status" value="1"/>
</dbReference>
<proteinExistence type="predicted"/>
<accession>A0ABP3PJE0</accession>
<dbReference type="SUPFAM" id="SSF47384">
    <property type="entry name" value="Homodimeric domain of signal transducing histidine kinase"/>
    <property type="match status" value="1"/>
</dbReference>
<dbReference type="Proteomes" id="UP001499951">
    <property type="component" value="Unassembled WGS sequence"/>
</dbReference>
<evidence type="ECO:0000313" key="9">
    <source>
        <dbReference type="EMBL" id="GAA0568416.1"/>
    </source>
</evidence>
<evidence type="ECO:0000256" key="3">
    <source>
        <dbReference type="ARBA" id="ARBA00022553"/>
    </source>
</evidence>
<comment type="caution">
    <text evidence="9">The sequence shown here is derived from an EMBL/GenBank/DDBJ whole genome shotgun (WGS) entry which is preliminary data.</text>
</comment>
<evidence type="ECO:0000256" key="2">
    <source>
        <dbReference type="ARBA" id="ARBA00012438"/>
    </source>
</evidence>
<name>A0ABP3PJE0_9PROT</name>
<dbReference type="InterPro" id="IPR035965">
    <property type="entry name" value="PAS-like_dom_sf"/>
</dbReference>
<sequence>MLWSVTAALIVGAAVFTWLGFQGLAAVVVVSLILAVSAGIGERRQPFAAVEEPASDELAMLSPLAREMLERLPDPLMLVNGGDRVLFANGAMRDVVGVGIERKHVSAVMRNPAILEALARTAHTGEPLSVEFTVRVPIERNYQAFTARVSSDPAVVMLLMHDLTAMKRAEQMRVDFIANASHELRTPLAAVTGFIETLKGPARDDAEAREQFLDIMGVEAERMRRLIEDLLSLTRIELNEHVPPRGEVSIEAVIKQAAAALAPLAKADGITISVDCPGPVPAVSGERDELVQVFQNLIHNAIKYGRSNGEVKITLRQQMAPGRRGPEPQVVASVKDDGEGIPAEAIPRLTERFYRVDVKRSRERGGTGLGLAIVKHIVNRHNGRLQIESRVGEGSIFTVLLPAAKKAAEKPSDAGVTELL</sequence>
<dbReference type="InterPro" id="IPR003594">
    <property type="entry name" value="HATPase_dom"/>
</dbReference>
<protein>
    <recommendedName>
        <fullName evidence="2">histidine kinase</fullName>
        <ecNumber evidence="2">2.7.13.3</ecNumber>
    </recommendedName>
</protein>
<evidence type="ECO:0000256" key="4">
    <source>
        <dbReference type="ARBA" id="ARBA00022679"/>
    </source>
</evidence>
<dbReference type="PANTHER" id="PTHR45453:SF1">
    <property type="entry name" value="PHOSPHATE REGULON SENSOR PROTEIN PHOR"/>
    <property type="match status" value="1"/>
</dbReference>
<dbReference type="PRINTS" id="PR00344">
    <property type="entry name" value="BCTRLSENSOR"/>
</dbReference>
<dbReference type="InterPro" id="IPR050351">
    <property type="entry name" value="BphY/WalK/GraS-like"/>
</dbReference>
<feature type="domain" description="Histidine kinase" evidence="8">
    <location>
        <begin position="179"/>
        <end position="405"/>
    </location>
</feature>
<organism evidence="9 10">
    <name type="scientific">Rhizomicrobium electricum</name>
    <dbReference type="NCBI Taxonomy" id="480070"/>
    <lineage>
        <taxon>Bacteria</taxon>
        <taxon>Pseudomonadati</taxon>
        <taxon>Pseudomonadota</taxon>
        <taxon>Alphaproteobacteria</taxon>
        <taxon>Micropepsales</taxon>
        <taxon>Micropepsaceae</taxon>
        <taxon>Rhizomicrobium</taxon>
    </lineage>
</organism>
<dbReference type="EC" id="2.7.13.3" evidence="2"/>
<keyword evidence="7" id="KW-1133">Transmembrane helix</keyword>
<dbReference type="CDD" id="cd00075">
    <property type="entry name" value="HATPase"/>
    <property type="match status" value="1"/>
</dbReference>
<dbReference type="InterPro" id="IPR003661">
    <property type="entry name" value="HisK_dim/P_dom"/>
</dbReference>
<keyword evidence="4" id="KW-0808">Transferase</keyword>
<dbReference type="GO" id="GO:0016301">
    <property type="term" value="F:kinase activity"/>
    <property type="evidence" value="ECO:0007669"/>
    <property type="project" value="UniProtKB-KW"/>
</dbReference>
<evidence type="ECO:0000256" key="1">
    <source>
        <dbReference type="ARBA" id="ARBA00000085"/>
    </source>
</evidence>
<dbReference type="CDD" id="cd00082">
    <property type="entry name" value="HisKA"/>
    <property type="match status" value="1"/>
</dbReference>
<dbReference type="SMART" id="SM00387">
    <property type="entry name" value="HATPase_c"/>
    <property type="match status" value="1"/>
</dbReference>
<dbReference type="EMBL" id="BAAADD010000004">
    <property type="protein sequence ID" value="GAA0568416.1"/>
    <property type="molecule type" value="Genomic_DNA"/>
</dbReference>
<dbReference type="Gene3D" id="3.30.450.20">
    <property type="entry name" value="PAS domain"/>
    <property type="match status" value="1"/>
</dbReference>
<reference evidence="10" key="1">
    <citation type="journal article" date="2019" name="Int. J. Syst. Evol. Microbiol.">
        <title>The Global Catalogue of Microorganisms (GCM) 10K type strain sequencing project: providing services to taxonomists for standard genome sequencing and annotation.</title>
        <authorList>
            <consortium name="The Broad Institute Genomics Platform"/>
            <consortium name="The Broad Institute Genome Sequencing Center for Infectious Disease"/>
            <person name="Wu L."/>
            <person name="Ma J."/>
        </authorList>
    </citation>
    <scope>NUCLEOTIDE SEQUENCE [LARGE SCALE GENOMIC DNA]</scope>
    <source>
        <strain evidence="10">JCM 15089</strain>
    </source>
</reference>
<comment type="catalytic activity">
    <reaction evidence="1">
        <text>ATP + protein L-histidine = ADP + protein N-phospho-L-histidine.</text>
        <dbReference type="EC" id="2.7.13.3"/>
    </reaction>
</comment>